<dbReference type="Ensembl" id="ENSSRHT00000012677.1">
    <property type="protein sequence ID" value="ENSSRHP00000012222.1"/>
    <property type="gene ID" value="ENSSRHG00000006998.1"/>
</dbReference>
<dbReference type="Proteomes" id="UP000472270">
    <property type="component" value="Unassembled WGS sequence"/>
</dbReference>
<evidence type="ECO:0000256" key="7">
    <source>
        <dbReference type="ARBA" id="ARBA00023157"/>
    </source>
</evidence>
<feature type="transmembrane region" description="Helical" evidence="12">
    <location>
        <begin position="35"/>
        <end position="58"/>
    </location>
</feature>
<evidence type="ECO:0000256" key="6">
    <source>
        <dbReference type="ARBA" id="ARBA00023136"/>
    </source>
</evidence>
<dbReference type="PRINTS" id="PR00237">
    <property type="entry name" value="GPCRRHODOPSN"/>
</dbReference>
<keyword evidence="4 12" id="KW-1133">Transmembrane helix</keyword>
<evidence type="ECO:0000256" key="4">
    <source>
        <dbReference type="ARBA" id="ARBA00022989"/>
    </source>
</evidence>
<feature type="transmembrane region" description="Helical" evidence="12">
    <location>
        <begin position="144"/>
        <end position="166"/>
    </location>
</feature>
<evidence type="ECO:0000256" key="12">
    <source>
        <dbReference type="SAM" id="Phobius"/>
    </source>
</evidence>
<evidence type="ECO:0000256" key="5">
    <source>
        <dbReference type="ARBA" id="ARBA00023040"/>
    </source>
</evidence>
<name>A0A673G9T5_9TELE</name>
<keyword evidence="8 11" id="KW-0675">Receptor</keyword>
<keyword evidence="7" id="KW-1015">Disulfide bond</keyword>
<accession>A0A673G9T5</accession>
<comment type="subcellular location">
    <subcellularLocation>
        <location evidence="1">Cell membrane</location>
        <topology evidence="1">Multi-pass membrane protein</topology>
    </subcellularLocation>
</comment>
<reference evidence="14" key="1">
    <citation type="submission" date="2025-08" db="UniProtKB">
        <authorList>
            <consortium name="Ensembl"/>
        </authorList>
    </citation>
    <scope>IDENTIFICATION</scope>
</reference>
<keyword evidence="9" id="KW-0325">Glycoprotein</keyword>
<feature type="domain" description="G-protein coupled receptors family 1 profile" evidence="13">
    <location>
        <begin position="47"/>
        <end position="293"/>
    </location>
</feature>
<evidence type="ECO:0000256" key="9">
    <source>
        <dbReference type="ARBA" id="ARBA00023180"/>
    </source>
</evidence>
<feature type="transmembrane region" description="Helical" evidence="12">
    <location>
        <begin position="65"/>
        <end position="89"/>
    </location>
</feature>
<dbReference type="SUPFAM" id="SSF81321">
    <property type="entry name" value="Family A G protein-coupled receptor-like"/>
    <property type="match status" value="1"/>
</dbReference>
<keyword evidence="2" id="KW-1003">Cell membrane</keyword>
<keyword evidence="6 12" id="KW-0472">Membrane</keyword>
<dbReference type="PANTHER" id="PTHR24234:SF10">
    <property type="entry name" value="G-PROTEIN COUPLED RECEPTOR 4"/>
    <property type="match status" value="1"/>
</dbReference>
<keyword evidence="10 11" id="KW-0807">Transducer</keyword>
<evidence type="ECO:0000256" key="11">
    <source>
        <dbReference type="RuleBase" id="RU000688"/>
    </source>
</evidence>
<dbReference type="GO" id="GO:0004930">
    <property type="term" value="F:G protein-coupled receptor activity"/>
    <property type="evidence" value="ECO:0007669"/>
    <property type="project" value="UniProtKB-KW"/>
</dbReference>
<comment type="similarity">
    <text evidence="11">Belongs to the G-protein coupled receptor 1 family.</text>
</comment>
<evidence type="ECO:0000313" key="14">
    <source>
        <dbReference type="Ensembl" id="ENSSRHP00000012222.1"/>
    </source>
</evidence>
<dbReference type="PROSITE" id="PS00237">
    <property type="entry name" value="G_PROTEIN_RECEP_F1_1"/>
    <property type="match status" value="1"/>
</dbReference>
<keyword evidence="3 11" id="KW-0812">Transmembrane</keyword>
<evidence type="ECO:0000256" key="10">
    <source>
        <dbReference type="ARBA" id="ARBA00023224"/>
    </source>
</evidence>
<evidence type="ECO:0000256" key="1">
    <source>
        <dbReference type="ARBA" id="ARBA00004651"/>
    </source>
</evidence>
<dbReference type="AlphaFoldDB" id="A0A673G9T5"/>
<dbReference type="Pfam" id="PF00001">
    <property type="entry name" value="7tm_1"/>
    <property type="match status" value="1"/>
</dbReference>
<dbReference type="PROSITE" id="PS50262">
    <property type="entry name" value="G_PROTEIN_RECEP_F1_2"/>
    <property type="match status" value="1"/>
</dbReference>
<evidence type="ECO:0000313" key="15">
    <source>
        <dbReference type="Proteomes" id="UP000472270"/>
    </source>
</evidence>
<dbReference type="GO" id="GO:0005886">
    <property type="term" value="C:plasma membrane"/>
    <property type="evidence" value="ECO:0007669"/>
    <property type="project" value="UniProtKB-SubCell"/>
</dbReference>
<feature type="transmembrane region" description="Helical" evidence="12">
    <location>
        <begin position="274"/>
        <end position="296"/>
    </location>
</feature>
<dbReference type="Gene3D" id="1.20.1070.10">
    <property type="entry name" value="Rhodopsin 7-helix transmembrane proteins"/>
    <property type="match status" value="1"/>
</dbReference>
<protein>
    <recommendedName>
        <fullName evidence="13">G-protein coupled receptors family 1 profile domain-containing protein</fullName>
    </recommendedName>
</protein>
<evidence type="ECO:0000256" key="2">
    <source>
        <dbReference type="ARBA" id="ARBA00022475"/>
    </source>
</evidence>
<sequence>MGTIDFYTSTMDPNTSVNCTISPHGHAVEQYMYPAAYSLFFIIGFPANCLSLYVAWVLMKKGNNLAVYLINLSVGDLLYILTLPVWIMMALGNAVNDGLCSVIAVVMFNSFYVGSGFLCCISMDRYLAIVFPLHFARVREVRTAVLVSVIVWLVEIVLHLGLLIYTEAIGNFSASRMCEEPMIMSAAATNVAITRAVLGCLIPVLIMSFCFEEIIRALKKSTSTVVSERRKICRLLFSLLFTYLLAFTPFQVVMFIRGLLEPGNCSIAKNLRDVYMVFVATTTINSVLDPILYCLISDSAKTEMKRLFKLCEEQFSKINKREMFWRLVKIIPPLRNSESKASGNKRTSKDPDDQI</sequence>
<evidence type="ECO:0000259" key="13">
    <source>
        <dbReference type="PROSITE" id="PS50262"/>
    </source>
</evidence>
<feature type="transmembrane region" description="Helical" evidence="12">
    <location>
        <begin position="101"/>
        <end position="123"/>
    </location>
</feature>
<organism evidence="14 15">
    <name type="scientific">Sinocyclocheilus rhinocerous</name>
    <dbReference type="NCBI Taxonomy" id="307959"/>
    <lineage>
        <taxon>Eukaryota</taxon>
        <taxon>Metazoa</taxon>
        <taxon>Chordata</taxon>
        <taxon>Craniata</taxon>
        <taxon>Vertebrata</taxon>
        <taxon>Euteleostomi</taxon>
        <taxon>Actinopterygii</taxon>
        <taxon>Neopterygii</taxon>
        <taxon>Teleostei</taxon>
        <taxon>Ostariophysi</taxon>
        <taxon>Cypriniformes</taxon>
        <taxon>Cyprinidae</taxon>
        <taxon>Cyprininae</taxon>
        <taxon>Sinocyclocheilus</taxon>
    </lineage>
</organism>
<evidence type="ECO:0000256" key="3">
    <source>
        <dbReference type="ARBA" id="ARBA00022692"/>
    </source>
</evidence>
<feature type="transmembrane region" description="Helical" evidence="12">
    <location>
        <begin position="186"/>
        <end position="211"/>
    </location>
</feature>
<reference evidence="14" key="2">
    <citation type="submission" date="2025-09" db="UniProtKB">
        <authorList>
            <consortium name="Ensembl"/>
        </authorList>
    </citation>
    <scope>IDENTIFICATION</scope>
</reference>
<keyword evidence="15" id="KW-1185">Reference proteome</keyword>
<evidence type="ECO:0000256" key="8">
    <source>
        <dbReference type="ARBA" id="ARBA00023170"/>
    </source>
</evidence>
<proteinExistence type="inferred from homology"/>
<dbReference type="InterPro" id="IPR017452">
    <property type="entry name" value="GPCR_Rhodpsn_7TM"/>
</dbReference>
<feature type="transmembrane region" description="Helical" evidence="12">
    <location>
        <begin position="232"/>
        <end position="254"/>
    </location>
</feature>
<dbReference type="InterPro" id="IPR000276">
    <property type="entry name" value="GPCR_Rhodpsn"/>
</dbReference>
<keyword evidence="5 11" id="KW-0297">G-protein coupled receptor</keyword>
<dbReference type="PANTHER" id="PTHR24234">
    <property type="entry name" value="LYSOPHOSPHATIDIC ACID RECEPTOR 5/SPHINGOSYLPHOSPHORYLCHOLINE RECEPTOR"/>
    <property type="match status" value="1"/>
</dbReference>